<reference evidence="1" key="1">
    <citation type="submission" date="2021-01" db="EMBL/GenBank/DDBJ databases">
        <authorList>
            <person name="Sun Q."/>
        </authorList>
    </citation>
    <scope>NUCLEOTIDE SEQUENCE</scope>
    <source>
        <strain evidence="1">YIM B02566</strain>
    </source>
</reference>
<dbReference type="Proteomes" id="UP000616151">
    <property type="component" value="Unassembled WGS sequence"/>
</dbReference>
<keyword evidence="2" id="KW-1185">Reference proteome</keyword>
<comment type="caution">
    <text evidence="1">The sequence shown here is derived from an EMBL/GenBank/DDBJ whole genome shotgun (WGS) entry which is preliminary data.</text>
</comment>
<dbReference type="EMBL" id="JAENHL010000008">
    <property type="protein sequence ID" value="MBK1870629.1"/>
    <property type="molecule type" value="Genomic_DNA"/>
</dbReference>
<protein>
    <submittedName>
        <fullName evidence="1">SDR family oxidoreductase</fullName>
    </submittedName>
</protein>
<organism evidence="1 2">
    <name type="scientific">Taklimakanibacter albus</name>
    <dbReference type="NCBI Taxonomy" id="2800327"/>
    <lineage>
        <taxon>Bacteria</taxon>
        <taxon>Pseudomonadati</taxon>
        <taxon>Pseudomonadota</taxon>
        <taxon>Alphaproteobacteria</taxon>
        <taxon>Hyphomicrobiales</taxon>
        <taxon>Aestuariivirgaceae</taxon>
        <taxon>Taklimakanibacter</taxon>
    </lineage>
</organism>
<name>A0ACC5RD53_9HYPH</name>
<gene>
    <name evidence="1" type="ORF">JHL16_29965</name>
</gene>
<accession>A0ACC5RD53</accession>
<evidence type="ECO:0000313" key="2">
    <source>
        <dbReference type="Proteomes" id="UP000616151"/>
    </source>
</evidence>
<sequence>MSNKAPSSPADFLSGLKDQRVLITAGASGIGFAIASTLAALGARITICDIADPAIAEAKKSLPNALATKADVAKDEDVERMFALLAKEWGGLDALINNAGIAGPTGGVDEISIADWRRCIDVCLTGQFLCARLAVPMLKASGGGSIVNMSSAAGRHGYAFRTPYSSAKFAVVGFTQSLAKELGPHRIRVNAILPGIVEGPRIDKVIGDRAKQIGISHAEMEKAYLEKVSLRRMVSPYDVASMVAFLLSDAGINVSGQSLGVDGNVETL</sequence>
<proteinExistence type="predicted"/>
<evidence type="ECO:0000313" key="1">
    <source>
        <dbReference type="EMBL" id="MBK1870629.1"/>
    </source>
</evidence>